<dbReference type="PANTHER" id="PTHR21461">
    <property type="entry name" value="GLYCOSYLTRANSFERASE FAMILY 92 PROTEIN"/>
    <property type="match status" value="1"/>
</dbReference>
<evidence type="ECO:0000313" key="5">
    <source>
        <dbReference type="Proteomes" id="UP000182284"/>
    </source>
</evidence>
<evidence type="ECO:0000256" key="1">
    <source>
        <dbReference type="ARBA" id="ARBA00004167"/>
    </source>
</evidence>
<dbReference type="EMBL" id="FNBL01000003">
    <property type="protein sequence ID" value="SDF33053.1"/>
    <property type="molecule type" value="Genomic_DNA"/>
</dbReference>
<evidence type="ECO:0000313" key="4">
    <source>
        <dbReference type="EMBL" id="SDF33053.1"/>
    </source>
</evidence>
<keyword evidence="3" id="KW-0472">Membrane</keyword>
<proteinExistence type="predicted"/>
<evidence type="ECO:0000256" key="2">
    <source>
        <dbReference type="ARBA" id="ARBA00022692"/>
    </source>
</evidence>
<gene>
    <name evidence="4" type="ORF">SAMN04488117_103354</name>
</gene>
<keyword evidence="3" id="KW-1133">Transmembrane helix</keyword>
<dbReference type="GO" id="GO:0016020">
    <property type="term" value="C:membrane"/>
    <property type="evidence" value="ECO:0007669"/>
    <property type="project" value="UniProtKB-SubCell"/>
</dbReference>
<dbReference type="OrthoDB" id="4964299at2"/>
<sequence length="748" mass="83878">MSPSSPMTQLITRTLTHSTLGPATLLAAIGLESGKAELFFSRSTQMSEAVAQNLLLDAELKSVGDAPWITGTVPSEGIRAYFQGALCDIIPMAPEPAHMAGRNVALSTRNGESAEVVLEWLRYHAVHQGMNGAVILDRARPGSDTAFAEALAKGLAKISPDMVVILVDCDVPLGHAHLPSETHPYVTPGAPGKDRMEVPEADPWSAPLADVLVYEILRHLYLHEARAVANIEVYDLIPPAPEGSVFDLAQEAEHGVVQLIGQQCYPWRVRDGDTVQFADHICIQFDEKKRRGRWCVAPAKLPEGAVFRLIRVGGVEPTTRYGFYRYMALRHVAPTVSRIVPKASLIHAQALIDMAASEWGHKPILMPEEKVAKPPRGDNSVTIVTCMKNEGPFILEWIAYHRAIGVEGFLVYTNDCTDGTDTFLELLQAKGYVQHRDNKFHDTGLKPQHHALQSAENEEVVTGADWAISMDVDEFINIKVGDGTMNALFDVVPDANLISCTWRLFGNADVHDYEDAFLLAQFDRCAPEFANKPHQAWGFKTLFKNVGLFKKLGVHRPKGLKPQIWDKIRWYNGSAKPMPKNEFRNAWRSNAATYGYDVVQLNHYAVRSAESFLVKRDRGRVNHVDRDQGLAYWFRMNNNYEQETSIQRMIPRLQVEFDRLMADPDIRAQHEACVKAHREKIDALRATENYAAFYQELTGWRMEKLARMHRHFGANVFLNGPQTVPDEIVAKDPDEDFFFTVDKGETVH</sequence>
<dbReference type="PANTHER" id="PTHR21461:SF69">
    <property type="entry name" value="GLYCOSYLTRANSFERASE FAMILY 92 PROTEIN"/>
    <property type="match status" value="1"/>
</dbReference>
<accession>A0A1G7K737</accession>
<reference evidence="4 5" key="1">
    <citation type="submission" date="2016-10" db="EMBL/GenBank/DDBJ databases">
        <authorList>
            <person name="de Groot N.N."/>
        </authorList>
    </citation>
    <scope>NUCLEOTIDE SEQUENCE [LARGE SCALE GENOMIC DNA]</scope>
    <source>
        <strain evidence="4 5">DSM 27375</strain>
    </source>
</reference>
<keyword evidence="2" id="KW-0812">Transmembrane</keyword>
<dbReference type="Proteomes" id="UP000182284">
    <property type="component" value="Unassembled WGS sequence"/>
</dbReference>
<dbReference type="GO" id="GO:0005737">
    <property type="term" value="C:cytoplasm"/>
    <property type="evidence" value="ECO:0007669"/>
    <property type="project" value="TreeGrafter"/>
</dbReference>
<evidence type="ECO:0000256" key="3">
    <source>
        <dbReference type="ARBA" id="ARBA00022989"/>
    </source>
</evidence>
<name>A0A1G7K737_9RHOB</name>
<organism evidence="4 5">
    <name type="scientific">Celeribacter baekdonensis</name>
    <dbReference type="NCBI Taxonomy" id="875171"/>
    <lineage>
        <taxon>Bacteria</taxon>
        <taxon>Pseudomonadati</taxon>
        <taxon>Pseudomonadota</taxon>
        <taxon>Alphaproteobacteria</taxon>
        <taxon>Rhodobacterales</taxon>
        <taxon>Roseobacteraceae</taxon>
        <taxon>Celeribacter</taxon>
    </lineage>
</organism>
<protein>
    <submittedName>
        <fullName evidence="4">Glycosyl transferase family 2</fullName>
    </submittedName>
</protein>
<keyword evidence="4" id="KW-0808">Transferase</keyword>
<dbReference type="GO" id="GO:0016757">
    <property type="term" value="F:glycosyltransferase activity"/>
    <property type="evidence" value="ECO:0007669"/>
    <property type="project" value="TreeGrafter"/>
</dbReference>
<comment type="subcellular location">
    <subcellularLocation>
        <location evidence="1">Membrane</location>
        <topology evidence="1">Single-pass membrane protein</topology>
    </subcellularLocation>
</comment>
<dbReference type="Pfam" id="PF13704">
    <property type="entry name" value="Glyco_tranf_2_4"/>
    <property type="match status" value="1"/>
</dbReference>
<dbReference type="AlphaFoldDB" id="A0A1G7K737"/>